<proteinExistence type="predicted"/>
<evidence type="ECO:0000313" key="2">
    <source>
        <dbReference type="Proteomes" id="UP000193467"/>
    </source>
</evidence>
<dbReference type="Proteomes" id="UP000193467">
    <property type="component" value="Unassembled WGS sequence"/>
</dbReference>
<gene>
    <name evidence="1" type="ORF">BCR35DRAFT_336355</name>
</gene>
<protein>
    <submittedName>
        <fullName evidence="1">Uncharacterized protein</fullName>
    </submittedName>
</protein>
<keyword evidence="2" id="KW-1185">Reference proteome</keyword>
<dbReference type="InParanoid" id="A0A1Y2C8L6"/>
<dbReference type="AlphaFoldDB" id="A0A1Y2C8L6"/>
<reference evidence="1 2" key="1">
    <citation type="submission" date="2016-07" db="EMBL/GenBank/DDBJ databases">
        <title>Pervasive Adenine N6-methylation of Active Genes in Fungi.</title>
        <authorList>
            <consortium name="DOE Joint Genome Institute"/>
            <person name="Mondo S.J."/>
            <person name="Dannebaum R.O."/>
            <person name="Kuo R.C."/>
            <person name="Labutti K."/>
            <person name="Haridas S."/>
            <person name="Kuo A."/>
            <person name="Salamov A."/>
            <person name="Ahrendt S.R."/>
            <person name="Lipzen A."/>
            <person name="Sullivan W."/>
            <person name="Andreopoulos W.B."/>
            <person name="Clum A."/>
            <person name="Lindquist E."/>
            <person name="Daum C."/>
            <person name="Ramamoorthy G.K."/>
            <person name="Gryganskyi A."/>
            <person name="Culley D."/>
            <person name="Magnuson J.K."/>
            <person name="James T.Y."/>
            <person name="O'Malley M.A."/>
            <person name="Stajich J.E."/>
            <person name="Spatafora J.W."/>
            <person name="Visel A."/>
            <person name="Grigoriev I.V."/>
        </authorList>
    </citation>
    <scope>NUCLEOTIDE SEQUENCE [LARGE SCALE GENOMIC DNA]</scope>
    <source>
        <strain evidence="1 2">62-1032</strain>
    </source>
</reference>
<dbReference type="SUPFAM" id="SSF52047">
    <property type="entry name" value="RNI-like"/>
    <property type="match status" value="1"/>
</dbReference>
<sequence length="172" mass="19366">GVKTLTLNLSVQCEEAFRGLPTLERFGHQPLKANQIRSLHPDFNALWFYPFRSLLPLVDNCPRLESLELSGPHGQLFGSLPQSLRILSLVNPALEELRIVRDMLQEQVRGGRTPLPTLRKLELLQTRKPSQRRQVEITAVREALGPLCATLGVGFLELDIAVQRIRFGAIRA</sequence>
<dbReference type="InterPro" id="IPR032675">
    <property type="entry name" value="LRR_dom_sf"/>
</dbReference>
<comment type="caution">
    <text evidence="1">The sequence shown here is derived from an EMBL/GenBank/DDBJ whole genome shotgun (WGS) entry which is preliminary data.</text>
</comment>
<dbReference type="Gene3D" id="3.80.10.10">
    <property type="entry name" value="Ribonuclease Inhibitor"/>
    <property type="match status" value="1"/>
</dbReference>
<evidence type="ECO:0000313" key="1">
    <source>
        <dbReference type="EMBL" id="ORY43247.1"/>
    </source>
</evidence>
<dbReference type="EMBL" id="MCGR01000129">
    <property type="protein sequence ID" value="ORY43247.1"/>
    <property type="molecule type" value="Genomic_DNA"/>
</dbReference>
<feature type="non-terminal residue" evidence="1">
    <location>
        <position position="1"/>
    </location>
</feature>
<organism evidence="1 2">
    <name type="scientific">Leucosporidium creatinivorum</name>
    <dbReference type="NCBI Taxonomy" id="106004"/>
    <lineage>
        <taxon>Eukaryota</taxon>
        <taxon>Fungi</taxon>
        <taxon>Dikarya</taxon>
        <taxon>Basidiomycota</taxon>
        <taxon>Pucciniomycotina</taxon>
        <taxon>Microbotryomycetes</taxon>
        <taxon>Leucosporidiales</taxon>
        <taxon>Leucosporidium</taxon>
    </lineage>
</organism>
<name>A0A1Y2C8L6_9BASI</name>
<accession>A0A1Y2C8L6</accession>